<proteinExistence type="predicted"/>
<dbReference type="Proteomes" id="UP001530400">
    <property type="component" value="Unassembled WGS sequence"/>
</dbReference>
<sequence length="287" mass="33314">MLRVNAEYSARISTAFDNAIATLRNDNADELADQMHLLKEQAEDFLSFTFEKEQELLCDTRRFEVETSTRLDELAKRKKRLGAARDEQKERRDELNSELSELKSELRDKMETLRTEQALRMQLTESSEQQEMEAFDKEMTELLKQQDELLKQLEEEKQAHTDLESKLRDTNSALARELARVVSEDKVLISSKKSSLDALTAEVQEQMKIRKELEEHFERVDENNVVKKREEEALQRVADISKRAQKLLDNGAIQIQKLYRGMRGRAVVQKLKKASKKGKGKKGGKKK</sequence>
<dbReference type="AlphaFoldDB" id="A0ABD3Q173"/>
<gene>
    <name evidence="2" type="ORF">ACHAWO_001683</name>
</gene>
<keyword evidence="3" id="KW-1185">Reference proteome</keyword>
<organism evidence="2 3">
    <name type="scientific">Cyclotella atomus</name>
    <dbReference type="NCBI Taxonomy" id="382360"/>
    <lineage>
        <taxon>Eukaryota</taxon>
        <taxon>Sar</taxon>
        <taxon>Stramenopiles</taxon>
        <taxon>Ochrophyta</taxon>
        <taxon>Bacillariophyta</taxon>
        <taxon>Coscinodiscophyceae</taxon>
        <taxon>Thalassiosirophycidae</taxon>
        <taxon>Stephanodiscales</taxon>
        <taxon>Stephanodiscaceae</taxon>
        <taxon>Cyclotella</taxon>
    </lineage>
</organism>
<feature type="compositionally biased region" description="Basic and acidic residues" evidence="1">
    <location>
        <begin position="83"/>
        <end position="98"/>
    </location>
</feature>
<evidence type="ECO:0000313" key="3">
    <source>
        <dbReference type="Proteomes" id="UP001530400"/>
    </source>
</evidence>
<dbReference type="PROSITE" id="PS50096">
    <property type="entry name" value="IQ"/>
    <property type="match status" value="1"/>
</dbReference>
<name>A0ABD3Q173_9STRA</name>
<reference evidence="2 3" key="1">
    <citation type="submission" date="2024-10" db="EMBL/GenBank/DDBJ databases">
        <title>Updated reference genomes for cyclostephanoid diatoms.</title>
        <authorList>
            <person name="Roberts W.R."/>
            <person name="Alverson A.J."/>
        </authorList>
    </citation>
    <scope>NUCLEOTIDE SEQUENCE [LARGE SCALE GENOMIC DNA]</scope>
    <source>
        <strain evidence="2 3">AJA010-31</strain>
    </source>
</reference>
<evidence type="ECO:0000313" key="2">
    <source>
        <dbReference type="EMBL" id="KAL3793634.1"/>
    </source>
</evidence>
<protein>
    <recommendedName>
        <fullName evidence="4">Dynein regulatory complex protein 10</fullName>
    </recommendedName>
</protein>
<comment type="caution">
    <text evidence="2">The sequence shown here is derived from an EMBL/GenBank/DDBJ whole genome shotgun (WGS) entry which is preliminary data.</text>
</comment>
<feature type="region of interest" description="Disordered" evidence="1">
    <location>
        <begin position="79"/>
        <end position="98"/>
    </location>
</feature>
<evidence type="ECO:0008006" key="4">
    <source>
        <dbReference type="Google" id="ProtNLM"/>
    </source>
</evidence>
<evidence type="ECO:0000256" key="1">
    <source>
        <dbReference type="SAM" id="MobiDB-lite"/>
    </source>
</evidence>
<dbReference type="EMBL" id="JALLPJ020000388">
    <property type="protein sequence ID" value="KAL3793634.1"/>
    <property type="molecule type" value="Genomic_DNA"/>
</dbReference>
<accession>A0ABD3Q173</accession>